<protein>
    <submittedName>
        <fullName evidence="1">Uncharacterized protein</fullName>
    </submittedName>
</protein>
<evidence type="ECO:0000313" key="2">
    <source>
        <dbReference type="Proteomes" id="UP000799755"/>
    </source>
</evidence>
<keyword evidence="2" id="KW-1185">Reference proteome</keyword>
<gene>
    <name evidence="1" type="ORF">BDR25DRAFT_352962</name>
</gene>
<dbReference type="Proteomes" id="UP000799755">
    <property type="component" value="Unassembled WGS sequence"/>
</dbReference>
<proteinExistence type="predicted"/>
<sequence length="246" mass="27335">MSAAQPAVELSQTSSTAEERNATDRAICMVVCASSVLSSHLTIHWFNSPCLDLNTLVTRLPYDPCSAHARLSVDMKRSHLGYPKSSLAPRYGQPYEHEICYRAHGIVLLKLPAHLAINPVPHASGATPSFTLDFLQQDAGGCILELMTCWERNQPPYIVILLFKPFYLVIHQLNIRFFANPKAATFAGNLACPTLSAILLPFLEMSRWPIDSRTFVLFAPRYANNILDLANSTSYGYSNVQPHTET</sequence>
<dbReference type="EMBL" id="MU003501">
    <property type="protein sequence ID" value="KAF2472654.1"/>
    <property type="molecule type" value="Genomic_DNA"/>
</dbReference>
<accession>A0ACB6R023</accession>
<reference evidence="1" key="1">
    <citation type="journal article" date="2020" name="Stud. Mycol.">
        <title>101 Dothideomycetes genomes: a test case for predicting lifestyles and emergence of pathogens.</title>
        <authorList>
            <person name="Haridas S."/>
            <person name="Albert R."/>
            <person name="Binder M."/>
            <person name="Bloem J."/>
            <person name="Labutti K."/>
            <person name="Salamov A."/>
            <person name="Andreopoulos B."/>
            <person name="Baker S."/>
            <person name="Barry K."/>
            <person name="Bills G."/>
            <person name="Bluhm B."/>
            <person name="Cannon C."/>
            <person name="Castanera R."/>
            <person name="Culley D."/>
            <person name="Daum C."/>
            <person name="Ezra D."/>
            <person name="Gonzalez J."/>
            <person name="Henrissat B."/>
            <person name="Kuo A."/>
            <person name="Liang C."/>
            <person name="Lipzen A."/>
            <person name="Lutzoni F."/>
            <person name="Magnuson J."/>
            <person name="Mondo S."/>
            <person name="Nolan M."/>
            <person name="Ohm R."/>
            <person name="Pangilinan J."/>
            <person name="Park H.-J."/>
            <person name="Ramirez L."/>
            <person name="Alfaro M."/>
            <person name="Sun H."/>
            <person name="Tritt A."/>
            <person name="Yoshinaga Y."/>
            <person name="Zwiers L.-H."/>
            <person name="Turgeon B."/>
            <person name="Goodwin S."/>
            <person name="Spatafora J."/>
            <person name="Crous P."/>
            <person name="Grigoriev I."/>
        </authorList>
    </citation>
    <scope>NUCLEOTIDE SEQUENCE</scope>
    <source>
        <strain evidence="1">ATCC 200398</strain>
    </source>
</reference>
<comment type="caution">
    <text evidence="1">The sequence shown here is derived from an EMBL/GenBank/DDBJ whole genome shotgun (WGS) entry which is preliminary data.</text>
</comment>
<evidence type="ECO:0000313" key="1">
    <source>
        <dbReference type="EMBL" id="KAF2472654.1"/>
    </source>
</evidence>
<organism evidence="1 2">
    <name type="scientific">Lindgomyces ingoldianus</name>
    <dbReference type="NCBI Taxonomy" id="673940"/>
    <lineage>
        <taxon>Eukaryota</taxon>
        <taxon>Fungi</taxon>
        <taxon>Dikarya</taxon>
        <taxon>Ascomycota</taxon>
        <taxon>Pezizomycotina</taxon>
        <taxon>Dothideomycetes</taxon>
        <taxon>Pleosporomycetidae</taxon>
        <taxon>Pleosporales</taxon>
        <taxon>Lindgomycetaceae</taxon>
        <taxon>Lindgomyces</taxon>
    </lineage>
</organism>
<name>A0ACB6R023_9PLEO</name>